<keyword evidence="1" id="KW-0812">Transmembrane</keyword>
<organism evidence="3 4">
    <name type="scientific">Paenacidovorax monticola</name>
    <dbReference type="NCBI Taxonomy" id="1926868"/>
    <lineage>
        <taxon>Bacteria</taxon>
        <taxon>Pseudomonadati</taxon>
        <taxon>Pseudomonadota</taxon>
        <taxon>Betaproteobacteria</taxon>
        <taxon>Burkholderiales</taxon>
        <taxon>Comamonadaceae</taxon>
        <taxon>Paenacidovorax</taxon>
    </lineage>
</organism>
<evidence type="ECO:0000256" key="1">
    <source>
        <dbReference type="SAM" id="Phobius"/>
    </source>
</evidence>
<reference evidence="3 4" key="1">
    <citation type="submission" date="2020-08" db="EMBL/GenBank/DDBJ databases">
        <title>Genome sequence of Acidovorax monticola KACC 19171T.</title>
        <authorList>
            <person name="Hyun D.-W."/>
            <person name="Bae J.-W."/>
        </authorList>
    </citation>
    <scope>NUCLEOTIDE SEQUENCE [LARGE SCALE GENOMIC DNA]</scope>
    <source>
        <strain evidence="3 4">KACC 19171</strain>
    </source>
</reference>
<protein>
    <submittedName>
        <fullName evidence="3">IPTL-CTERM sorting domain-containing protein</fullName>
    </submittedName>
</protein>
<evidence type="ECO:0000259" key="2">
    <source>
        <dbReference type="Pfam" id="PF18203"/>
    </source>
</evidence>
<keyword evidence="4" id="KW-1185">Reference proteome</keyword>
<evidence type="ECO:0000313" key="3">
    <source>
        <dbReference type="EMBL" id="QNP58557.1"/>
    </source>
</evidence>
<dbReference type="EMBL" id="CP060790">
    <property type="protein sequence ID" value="QNP58557.1"/>
    <property type="molecule type" value="Genomic_DNA"/>
</dbReference>
<keyword evidence="1" id="KW-1133">Transmembrane helix</keyword>
<proteinExistence type="predicted"/>
<dbReference type="AlphaFoldDB" id="A0A7H0HDE1"/>
<accession>A0A7H0HDE1</accession>
<keyword evidence="1" id="KW-0472">Membrane</keyword>
<name>A0A7H0HDE1_9BURK</name>
<gene>
    <name evidence="3" type="ORF">H9L24_16360</name>
</gene>
<feature type="transmembrane region" description="Helical" evidence="1">
    <location>
        <begin position="41"/>
        <end position="59"/>
    </location>
</feature>
<dbReference type="Proteomes" id="UP000516057">
    <property type="component" value="Chromosome"/>
</dbReference>
<feature type="domain" description="IPTL-CTERM protein sorting" evidence="2">
    <location>
        <begin position="43"/>
        <end position="61"/>
    </location>
</feature>
<sequence>MTYAVADNGVGDADPVLGAISDPFAPAMGAAGGGVSIPVDAPWALALLSALLGAMGWRARRQA</sequence>
<dbReference type="NCBIfam" id="TIGR04174">
    <property type="entry name" value="IPTL_CTERM"/>
    <property type="match status" value="1"/>
</dbReference>
<dbReference type="Pfam" id="PF18203">
    <property type="entry name" value="IPTL-CTERM"/>
    <property type="match status" value="1"/>
</dbReference>
<dbReference type="InterPro" id="IPR026442">
    <property type="entry name" value="IPTL_CTERM"/>
</dbReference>
<dbReference type="KEGG" id="amon:H9L24_16360"/>
<evidence type="ECO:0000313" key="4">
    <source>
        <dbReference type="Proteomes" id="UP000516057"/>
    </source>
</evidence>